<keyword evidence="5" id="KW-1185">Reference proteome</keyword>
<evidence type="ECO:0000256" key="2">
    <source>
        <dbReference type="ARBA" id="ARBA00022679"/>
    </source>
</evidence>
<evidence type="ECO:0000313" key="5">
    <source>
        <dbReference type="Proteomes" id="UP000649179"/>
    </source>
</evidence>
<dbReference type="PANTHER" id="PTHR10509:SF85">
    <property type="entry name" value="O-METHYLTRANSFERASE RV1220C-RELATED"/>
    <property type="match status" value="1"/>
</dbReference>
<dbReference type="AlphaFoldDB" id="A0A917BNT1"/>
<comment type="caution">
    <text evidence="4">The sequence shown here is derived from an EMBL/GenBank/DDBJ whole genome shotgun (WGS) entry which is preliminary data.</text>
</comment>
<accession>A0A917BNT1</accession>
<dbReference type="Gene3D" id="3.40.50.150">
    <property type="entry name" value="Vaccinia Virus protein VP39"/>
    <property type="match status" value="1"/>
</dbReference>
<dbReference type="InterPro" id="IPR002935">
    <property type="entry name" value="SAM_O-MeTrfase"/>
</dbReference>
<dbReference type="GO" id="GO:0008171">
    <property type="term" value="F:O-methyltransferase activity"/>
    <property type="evidence" value="ECO:0007669"/>
    <property type="project" value="InterPro"/>
</dbReference>
<evidence type="ECO:0000256" key="3">
    <source>
        <dbReference type="ARBA" id="ARBA00022691"/>
    </source>
</evidence>
<name>A0A917BNT1_9ACTN</name>
<dbReference type="GO" id="GO:0032259">
    <property type="term" value="P:methylation"/>
    <property type="evidence" value="ECO:0007669"/>
    <property type="project" value="UniProtKB-KW"/>
</dbReference>
<dbReference type="PANTHER" id="PTHR10509">
    <property type="entry name" value="O-METHYLTRANSFERASE-RELATED"/>
    <property type="match status" value="1"/>
</dbReference>
<keyword evidence="1" id="KW-0489">Methyltransferase</keyword>
<organism evidence="4 5">
    <name type="scientific">Marmoricola endophyticus</name>
    <dbReference type="NCBI Taxonomy" id="2040280"/>
    <lineage>
        <taxon>Bacteria</taxon>
        <taxon>Bacillati</taxon>
        <taxon>Actinomycetota</taxon>
        <taxon>Actinomycetes</taxon>
        <taxon>Propionibacteriales</taxon>
        <taxon>Nocardioidaceae</taxon>
        <taxon>Marmoricola</taxon>
    </lineage>
</organism>
<protein>
    <submittedName>
        <fullName evidence="4">O-methyltransferase</fullName>
    </submittedName>
</protein>
<proteinExistence type="predicted"/>
<evidence type="ECO:0000256" key="1">
    <source>
        <dbReference type="ARBA" id="ARBA00022603"/>
    </source>
</evidence>
<sequence>MTRPSSDHPARPRRRGAQEAVITAPLAPASWEYAERYVAEDDVLVRARERAEQIGVAPIGAGGGAALRFLASVLDARAVVEIGTGSGVSGIWLLRGMSSEGVLTSVDIEAEHQRLAKEGLTEAGFTGARARMIPGAALDVLPRLTDGHYDLVFCDGDKEEYPAYLDAAMVLLRVGGIACFDNALWHDRVADPAQRDPETTAVREVLRTVTERDDVVPLLLPVGDGLLVLQKVDGAA</sequence>
<gene>
    <name evidence="4" type="ORF">GCM10011519_28820</name>
</gene>
<dbReference type="Proteomes" id="UP000649179">
    <property type="component" value="Unassembled WGS sequence"/>
</dbReference>
<dbReference type="SUPFAM" id="SSF53335">
    <property type="entry name" value="S-adenosyl-L-methionine-dependent methyltransferases"/>
    <property type="match status" value="1"/>
</dbReference>
<keyword evidence="3" id="KW-0949">S-adenosyl-L-methionine</keyword>
<dbReference type="Pfam" id="PF01596">
    <property type="entry name" value="Methyltransf_3"/>
    <property type="match status" value="1"/>
</dbReference>
<reference evidence="4" key="1">
    <citation type="journal article" date="2014" name="Int. J. Syst. Evol. Microbiol.">
        <title>Complete genome sequence of Corynebacterium casei LMG S-19264T (=DSM 44701T), isolated from a smear-ripened cheese.</title>
        <authorList>
            <consortium name="US DOE Joint Genome Institute (JGI-PGF)"/>
            <person name="Walter F."/>
            <person name="Albersmeier A."/>
            <person name="Kalinowski J."/>
            <person name="Ruckert C."/>
        </authorList>
    </citation>
    <scope>NUCLEOTIDE SEQUENCE</scope>
    <source>
        <strain evidence="4">CGMCC 1.16067</strain>
    </source>
</reference>
<reference evidence="4" key="2">
    <citation type="submission" date="2020-09" db="EMBL/GenBank/DDBJ databases">
        <authorList>
            <person name="Sun Q."/>
            <person name="Zhou Y."/>
        </authorList>
    </citation>
    <scope>NUCLEOTIDE SEQUENCE</scope>
    <source>
        <strain evidence="4">CGMCC 1.16067</strain>
    </source>
</reference>
<dbReference type="InterPro" id="IPR050362">
    <property type="entry name" value="Cation-dep_OMT"/>
</dbReference>
<dbReference type="EMBL" id="BMKQ01000001">
    <property type="protein sequence ID" value="GGF53129.1"/>
    <property type="molecule type" value="Genomic_DNA"/>
</dbReference>
<dbReference type="GO" id="GO:0008757">
    <property type="term" value="F:S-adenosylmethionine-dependent methyltransferase activity"/>
    <property type="evidence" value="ECO:0007669"/>
    <property type="project" value="TreeGrafter"/>
</dbReference>
<evidence type="ECO:0000313" key="4">
    <source>
        <dbReference type="EMBL" id="GGF53129.1"/>
    </source>
</evidence>
<dbReference type="PROSITE" id="PS51682">
    <property type="entry name" value="SAM_OMT_I"/>
    <property type="match status" value="1"/>
</dbReference>
<dbReference type="InterPro" id="IPR029063">
    <property type="entry name" value="SAM-dependent_MTases_sf"/>
</dbReference>
<dbReference type="CDD" id="cd02440">
    <property type="entry name" value="AdoMet_MTases"/>
    <property type="match status" value="1"/>
</dbReference>
<keyword evidence="2" id="KW-0808">Transferase</keyword>